<dbReference type="AlphaFoldDB" id="A0A6N7KXC8"/>
<protein>
    <submittedName>
        <fullName evidence="2">Uncharacterized protein</fullName>
    </submittedName>
</protein>
<keyword evidence="3" id="KW-1185">Reference proteome</keyword>
<dbReference type="Proteomes" id="UP000450000">
    <property type="component" value="Unassembled WGS sequence"/>
</dbReference>
<name>A0A6N7KXC8_9ACTN</name>
<feature type="compositionally biased region" description="Basic residues" evidence="1">
    <location>
        <begin position="153"/>
        <end position="165"/>
    </location>
</feature>
<dbReference type="EMBL" id="WBOF01000002">
    <property type="protein sequence ID" value="MQS16302.1"/>
    <property type="molecule type" value="Genomic_DNA"/>
</dbReference>
<reference evidence="2 3" key="1">
    <citation type="submission" date="2019-09" db="EMBL/GenBank/DDBJ databases">
        <title>Genome Sequences of Streptomyces kaniharaensis ATCC 21070.</title>
        <authorList>
            <person name="Zhu W."/>
            <person name="De Crecy-Lagard V."/>
            <person name="Richards N.G."/>
        </authorList>
    </citation>
    <scope>NUCLEOTIDE SEQUENCE [LARGE SCALE GENOMIC DNA]</scope>
    <source>
        <strain evidence="2 3">SF-557</strain>
    </source>
</reference>
<evidence type="ECO:0000313" key="3">
    <source>
        <dbReference type="Proteomes" id="UP000450000"/>
    </source>
</evidence>
<proteinExistence type="predicted"/>
<feature type="region of interest" description="Disordered" evidence="1">
    <location>
        <begin position="147"/>
        <end position="190"/>
    </location>
</feature>
<comment type="caution">
    <text evidence="2">The sequence shown here is derived from an EMBL/GenBank/DDBJ whole genome shotgun (WGS) entry which is preliminary data.</text>
</comment>
<dbReference type="OrthoDB" id="4214408at2"/>
<accession>A0A6N7KXC8</accession>
<dbReference type="RefSeq" id="WP_153467015.1">
    <property type="nucleotide sequence ID" value="NZ_WBOF01000002.1"/>
</dbReference>
<organism evidence="2 3">
    <name type="scientific">Streptomyces kaniharaensis</name>
    <dbReference type="NCBI Taxonomy" id="212423"/>
    <lineage>
        <taxon>Bacteria</taxon>
        <taxon>Bacillati</taxon>
        <taxon>Actinomycetota</taxon>
        <taxon>Actinomycetes</taxon>
        <taxon>Kitasatosporales</taxon>
        <taxon>Streptomycetaceae</taxon>
        <taxon>Streptomyces</taxon>
    </lineage>
</organism>
<evidence type="ECO:0000313" key="2">
    <source>
        <dbReference type="EMBL" id="MQS16302.1"/>
    </source>
</evidence>
<evidence type="ECO:0000256" key="1">
    <source>
        <dbReference type="SAM" id="MobiDB-lite"/>
    </source>
</evidence>
<sequence length="190" mass="20552">MTSNDRPTPDGAFPGLADTLPQNATIEDLVEYALDAPVRTGAPAASRDLAAELSRRGNDALWEAALLLLGLLATRPVYGLGEHQGVERLRQVARTADSVTSQVLSTMAVHRTEGVAAARETWQRAPAVAREPALTQLLISAACVTGSHEGRLGPRRPSPRHRPPSRRPVTGARRSPWGRRFQLHPDQPTK</sequence>
<gene>
    <name evidence="2" type="ORF">F7Q99_29820</name>
</gene>